<dbReference type="RefSeq" id="WP_123392242.1">
    <property type="nucleotide sequence ID" value="NZ_RKHO01000001.1"/>
</dbReference>
<dbReference type="Gene3D" id="1.10.260.40">
    <property type="entry name" value="lambda repressor-like DNA-binding domains"/>
    <property type="match status" value="1"/>
</dbReference>
<dbReference type="SMART" id="SM00530">
    <property type="entry name" value="HTH_XRE"/>
    <property type="match status" value="1"/>
</dbReference>
<reference evidence="3 4" key="1">
    <citation type="submission" date="2018-11" db="EMBL/GenBank/DDBJ databases">
        <title>Sequencing the genomes of 1000 actinobacteria strains.</title>
        <authorList>
            <person name="Klenk H.-P."/>
        </authorList>
    </citation>
    <scope>NUCLEOTIDE SEQUENCE [LARGE SCALE GENOMIC DNA]</scope>
    <source>
        <strain evidence="3 4">DSM 12652</strain>
    </source>
</reference>
<dbReference type="PROSITE" id="PS50943">
    <property type="entry name" value="HTH_CROC1"/>
    <property type="match status" value="1"/>
</dbReference>
<dbReference type="CDD" id="cd00093">
    <property type="entry name" value="HTH_XRE"/>
    <property type="match status" value="1"/>
</dbReference>
<dbReference type="GO" id="GO:0003677">
    <property type="term" value="F:DNA binding"/>
    <property type="evidence" value="ECO:0007669"/>
    <property type="project" value="InterPro"/>
</dbReference>
<dbReference type="EMBL" id="RKHO01000001">
    <property type="protein sequence ID" value="ROR92585.1"/>
    <property type="molecule type" value="Genomic_DNA"/>
</dbReference>
<keyword evidence="1" id="KW-1133">Transmembrane helix</keyword>
<protein>
    <submittedName>
        <fullName evidence="3">Helix-turn-helix protein</fullName>
    </submittedName>
</protein>
<dbReference type="InterPro" id="IPR010982">
    <property type="entry name" value="Lambda_DNA-bd_dom_sf"/>
</dbReference>
<evidence type="ECO:0000259" key="2">
    <source>
        <dbReference type="PROSITE" id="PS50943"/>
    </source>
</evidence>
<gene>
    <name evidence="3" type="ORF">EDD33_3476</name>
</gene>
<name>A0A3N2CYG0_9ACTN</name>
<evidence type="ECO:0000313" key="4">
    <source>
        <dbReference type="Proteomes" id="UP000281738"/>
    </source>
</evidence>
<proteinExistence type="predicted"/>
<dbReference type="OrthoDB" id="513181at2"/>
<evidence type="ECO:0000313" key="3">
    <source>
        <dbReference type="EMBL" id="ROR92585.1"/>
    </source>
</evidence>
<keyword evidence="4" id="KW-1185">Reference proteome</keyword>
<dbReference type="InterPro" id="IPR001387">
    <property type="entry name" value="Cro/C1-type_HTH"/>
</dbReference>
<accession>A0A3N2CYG0</accession>
<feature type="domain" description="HTH cro/C1-type" evidence="2">
    <location>
        <begin position="12"/>
        <end position="73"/>
    </location>
</feature>
<dbReference type="Proteomes" id="UP000281738">
    <property type="component" value="Unassembled WGS sequence"/>
</dbReference>
<comment type="caution">
    <text evidence="3">The sequence shown here is derived from an EMBL/GenBank/DDBJ whole genome shotgun (WGS) entry which is preliminary data.</text>
</comment>
<feature type="transmembrane region" description="Helical" evidence="1">
    <location>
        <begin position="262"/>
        <end position="282"/>
    </location>
</feature>
<dbReference type="Pfam" id="PF13560">
    <property type="entry name" value="HTH_31"/>
    <property type="match status" value="1"/>
</dbReference>
<keyword evidence="1" id="KW-0472">Membrane</keyword>
<dbReference type="AlphaFoldDB" id="A0A3N2CYG0"/>
<evidence type="ECO:0000256" key="1">
    <source>
        <dbReference type="SAM" id="Phobius"/>
    </source>
</evidence>
<organism evidence="3 4">
    <name type="scientific">Nocardioides aurantiacus</name>
    <dbReference type="NCBI Taxonomy" id="86796"/>
    <lineage>
        <taxon>Bacteria</taxon>
        <taxon>Bacillati</taxon>
        <taxon>Actinomycetota</taxon>
        <taxon>Actinomycetes</taxon>
        <taxon>Propionibacteriales</taxon>
        <taxon>Nocardioidaceae</taxon>
        <taxon>Nocardioides</taxon>
    </lineage>
</organism>
<sequence length="413" mass="43210">MAYSTKALGEVIRELRESSPEDLSQQGLGERAGYSVGAGAGVSMSRVESGQMRPRPDRVERIAEALKVTPAELIGLAERRTVEHSMTVSELPISKATTRSKLSTAGRPTKERLTALHRVVGARTDRVDEAADSFNLAHDHARDKFFVPFIEQAHLISGAPDLPTPETLDSEEPVEPGAVTGYELDLAASRLAGALGGATVGAGVGGAAAYGAFTAAATFGTASTGAAISGLSGVAATNATWAFLGGGSLAAGGAGVAGGMTIAASVVAVPAAMLAIGGFLLVSRRNKQKELELNLKIDEAEAELERMLAGYEAMVTAIEDATRILEYIALHAGHAQERWRRSLSTTEAARWADLTRREQSEYSDFLRIAACQIAVANVNFGAFLAVDGSELEALKKGATESLAFAQDLVEELV</sequence>
<keyword evidence="1" id="KW-0812">Transmembrane</keyword>
<dbReference type="SUPFAM" id="SSF47413">
    <property type="entry name" value="lambda repressor-like DNA-binding domains"/>
    <property type="match status" value="1"/>
</dbReference>